<dbReference type="Gene3D" id="3.40.630.30">
    <property type="match status" value="1"/>
</dbReference>
<name>A0A6J7A8F5_9ZZZZ</name>
<dbReference type="InterPro" id="IPR050276">
    <property type="entry name" value="MshD_Acetyltransferase"/>
</dbReference>
<dbReference type="InterPro" id="IPR000182">
    <property type="entry name" value="GNAT_dom"/>
</dbReference>
<evidence type="ECO:0000256" key="1">
    <source>
        <dbReference type="ARBA" id="ARBA00022679"/>
    </source>
</evidence>
<dbReference type="GO" id="GO:0010125">
    <property type="term" value="P:mycothiol biosynthetic process"/>
    <property type="evidence" value="ECO:0007669"/>
    <property type="project" value="TreeGrafter"/>
</dbReference>
<dbReference type="GO" id="GO:0035447">
    <property type="term" value="F:mycothiol synthase activity"/>
    <property type="evidence" value="ECO:0007669"/>
    <property type="project" value="TreeGrafter"/>
</dbReference>
<dbReference type="SUPFAM" id="SSF55729">
    <property type="entry name" value="Acyl-CoA N-acyltransferases (Nat)"/>
    <property type="match status" value="1"/>
</dbReference>
<feature type="domain" description="N-acetyltransferase" evidence="3">
    <location>
        <begin position="8"/>
        <end position="149"/>
    </location>
</feature>
<proteinExistence type="inferred from homology"/>
<organism evidence="4">
    <name type="scientific">freshwater metagenome</name>
    <dbReference type="NCBI Taxonomy" id="449393"/>
    <lineage>
        <taxon>unclassified sequences</taxon>
        <taxon>metagenomes</taxon>
        <taxon>ecological metagenomes</taxon>
    </lineage>
</organism>
<dbReference type="Pfam" id="PF00583">
    <property type="entry name" value="Acetyltransf_1"/>
    <property type="match status" value="2"/>
</dbReference>
<dbReference type="PANTHER" id="PTHR43617:SF31">
    <property type="entry name" value="MYCOTHIOL ACETYLTRANSFERASE"/>
    <property type="match status" value="1"/>
</dbReference>
<dbReference type="PANTHER" id="PTHR43617">
    <property type="entry name" value="L-AMINO ACID N-ACETYLTRANSFERASE"/>
    <property type="match status" value="1"/>
</dbReference>
<evidence type="ECO:0000259" key="3">
    <source>
        <dbReference type="PROSITE" id="PS51186"/>
    </source>
</evidence>
<gene>
    <name evidence="4" type="ORF">UFOPK3204_00738</name>
</gene>
<keyword evidence="2" id="KW-0677">Repeat</keyword>
<sequence>MNPSNQLYVTSHLTDAEVAEIRELVAVVLQADGLHPLSEHVWLHVNHGGDNHDQHFLMRMGGVLVGYAHLDATDDVAGPSAELAVHPNHRRLGIGRELVESMLSTVPDKKLRLWAHGEQLAAIELARSMNFINTRVLWQMRRSLRTPLSPPVFPPGVSLRTFSPDLDAQAWLEINSRAFANHPEQGGWLVADLESRMGEPWFSTDGFILAISDDTGDIAGFHWTKVHGATGHVAHANGAHAHEAHANEAHAHEALGEVYVVGVDPHWQGTGLGRALTVIGLQHLRDLGLSQAMLYVDATNGPALKLYSSLGFARWDTDVLYQRDTR</sequence>
<dbReference type="AlphaFoldDB" id="A0A6J7A8F5"/>
<accession>A0A6J7A8F5</accession>
<dbReference type="PIRSF" id="PIRSF021524">
    <property type="entry name" value="MSH_acetyltransferase"/>
    <property type="match status" value="1"/>
</dbReference>
<dbReference type="CDD" id="cd04301">
    <property type="entry name" value="NAT_SF"/>
    <property type="match status" value="2"/>
</dbReference>
<dbReference type="NCBIfam" id="TIGR03448">
    <property type="entry name" value="mycothiol_MshD"/>
    <property type="match status" value="1"/>
</dbReference>
<protein>
    <submittedName>
        <fullName evidence="4">Unannotated protein</fullName>
    </submittedName>
</protein>
<evidence type="ECO:0000313" key="4">
    <source>
        <dbReference type="EMBL" id="CAB4829097.1"/>
    </source>
</evidence>
<dbReference type="InterPro" id="IPR016181">
    <property type="entry name" value="Acyl_CoA_acyltransferase"/>
</dbReference>
<dbReference type="HAMAP" id="MF_01698">
    <property type="entry name" value="MshD"/>
    <property type="match status" value="1"/>
</dbReference>
<dbReference type="GO" id="GO:0008999">
    <property type="term" value="F:protein-N-terminal-alanine acetyltransferase activity"/>
    <property type="evidence" value="ECO:0007669"/>
    <property type="project" value="TreeGrafter"/>
</dbReference>
<dbReference type="InterPro" id="IPR017813">
    <property type="entry name" value="Mycothiol_AcTrfase"/>
</dbReference>
<dbReference type="PROSITE" id="PS51186">
    <property type="entry name" value="GNAT"/>
    <property type="match status" value="2"/>
</dbReference>
<keyword evidence="1" id="KW-0808">Transferase</keyword>
<evidence type="ECO:0000256" key="2">
    <source>
        <dbReference type="ARBA" id="ARBA00022737"/>
    </source>
</evidence>
<feature type="domain" description="N-acetyltransferase" evidence="3">
    <location>
        <begin position="157"/>
        <end position="326"/>
    </location>
</feature>
<reference evidence="4" key="1">
    <citation type="submission" date="2020-05" db="EMBL/GenBank/DDBJ databases">
        <authorList>
            <person name="Chiriac C."/>
            <person name="Salcher M."/>
            <person name="Ghai R."/>
            <person name="Kavagutti S V."/>
        </authorList>
    </citation>
    <scope>NUCLEOTIDE SEQUENCE</scope>
</reference>
<dbReference type="EMBL" id="CAFABK010000025">
    <property type="protein sequence ID" value="CAB4829097.1"/>
    <property type="molecule type" value="Genomic_DNA"/>
</dbReference>